<dbReference type="AlphaFoldDB" id="A0A914VDV5"/>
<dbReference type="WBParaSite" id="PSAMB.scaffold1853size27252.g15259.t1">
    <property type="protein sequence ID" value="PSAMB.scaffold1853size27252.g15259.t1"/>
    <property type="gene ID" value="PSAMB.scaffold1853size27252.g15259"/>
</dbReference>
<accession>A0A914VDV5</accession>
<sequence>MLGASTRLWLRHWRCVMPTNRSLAAIDGDTSPSSTFIDKPTLTHRPMALRRSAK</sequence>
<protein>
    <submittedName>
        <fullName evidence="2">Uncharacterized protein</fullName>
    </submittedName>
</protein>
<dbReference type="Proteomes" id="UP000887566">
    <property type="component" value="Unplaced"/>
</dbReference>
<keyword evidence="1" id="KW-1185">Reference proteome</keyword>
<evidence type="ECO:0000313" key="1">
    <source>
        <dbReference type="Proteomes" id="UP000887566"/>
    </source>
</evidence>
<proteinExistence type="predicted"/>
<reference evidence="2" key="1">
    <citation type="submission" date="2022-11" db="UniProtKB">
        <authorList>
            <consortium name="WormBaseParasite"/>
        </authorList>
    </citation>
    <scope>IDENTIFICATION</scope>
</reference>
<evidence type="ECO:0000313" key="2">
    <source>
        <dbReference type="WBParaSite" id="PSAMB.scaffold1853size27252.g15259.t1"/>
    </source>
</evidence>
<organism evidence="1 2">
    <name type="scientific">Plectus sambesii</name>
    <dbReference type="NCBI Taxonomy" id="2011161"/>
    <lineage>
        <taxon>Eukaryota</taxon>
        <taxon>Metazoa</taxon>
        <taxon>Ecdysozoa</taxon>
        <taxon>Nematoda</taxon>
        <taxon>Chromadorea</taxon>
        <taxon>Plectida</taxon>
        <taxon>Plectina</taxon>
        <taxon>Plectoidea</taxon>
        <taxon>Plectidae</taxon>
        <taxon>Plectus</taxon>
    </lineage>
</organism>
<name>A0A914VDV5_9BILA</name>